<evidence type="ECO:0000313" key="3">
    <source>
        <dbReference type="EMBL" id="MFD2204842.1"/>
    </source>
</evidence>
<dbReference type="HAMAP" id="MF_00048">
    <property type="entry name" value="UPF0102"/>
    <property type="match status" value="1"/>
</dbReference>
<dbReference type="SUPFAM" id="SSF52980">
    <property type="entry name" value="Restriction endonuclease-like"/>
    <property type="match status" value="1"/>
</dbReference>
<dbReference type="NCBIfam" id="TIGR00252">
    <property type="entry name" value="YraN family protein"/>
    <property type="match status" value="1"/>
</dbReference>
<evidence type="ECO:0000256" key="1">
    <source>
        <dbReference type="ARBA" id="ARBA00006738"/>
    </source>
</evidence>
<dbReference type="RefSeq" id="WP_380248819.1">
    <property type="nucleotide sequence ID" value="NZ_JBHUII010000001.1"/>
</dbReference>
<name>A0ABW5BFI4_9PROT</name>
<proteinExistence type="inferred from homology"/>
<comment type="similarity">
    <text evidence="1 2">Belongs to the UPF0102 family.</text>
</comment>
<dbReference type="Pfam" id="PF02021">
    <property type="entry name" value="UPF0102"/>
    <property type="match status" value="1"/>
</dbReference>
<evidence type="ECO:0000313" key="4">
    <source>
        <dbReference type="Proteomes" id="UP001597294"/>
    </source>
</evidence>
<dbReference type="NCBIfam" id="NF009151">
    <property type="entry name" value="PRK12497.1-5"/>
    <property type="match status" value="1"/>
</dbReference>
<dbReference type="NCBIfam" id="NF009150">
    <property type="entry name" value="PRK12497.1-3"/>
    <property type="match status" value="1"/>
</dbReference>
<organism evidence="3 4">
    <name type="scientific">Kiloniella antarctica</name>
    <dbReference type="NCBI Taxonomy" id="1550907"/>
    <lineage>
        <taxon>Bacteria</taxon>
        <taxon>Pseudomonadati</taxon>
        <taxon>Pseudomonadota</taxon>
        <taxon>Alphaproteobacteria</taxon>
        <taxon>Rhodospirillales</taxon>
        <taxon>Kiloniellaceae</taxon>
        <taxon>Kiloniella</taxon>
    </lineage>
</organism>
<gene>
    <name evidence="3" type="ORF">ACFSKO_04445</name>
</gene>
<dbReference type="EMBL" id="JBHUII010000001">
    <property type="protein sequence ID" value="MFD2204842.1"/>
    <property type="molecule type" value="Genomic_DNA"/>
</dbReference>
<dbReference type="PANTHER" id="PTHR34039:SF1">
    <property type="entry name" value="UPF0102 PROTEIN YRAN"/>
    <property type="match status" value="1"/>
</dbReference>
<dbReference type="PANTHER" id="PTHR34039">
    <property type="entry name" value="UPF0102 PROTEIN YRAN"/>
    <property type="match status" value="1"/>
</dbReference>
<sequence length="130" mass="14776">MTNRNQAGRNTDNKKVKAQKKGKYAELAAAWYLRLKGYKILTQNYKTKVGEIDLIARKANTLCFIEVKKRATKAEAAAAITSKQQARIIRAAECFLNQHSHYQPLNQRFDAVLIGATVIPYHIQNAWQTN</sequence>
<keyword evidence="4" id="KW-1185">Reference proteome</keyword>
<dbReference type="InterPro" id="IPR003509">
    <property type="entry name" value="UPF0102_YraN-like"/>
</dbReference>
<dbReference type="InterPro" id="IPR011856">
    <property type="entry name" value="tRNA_endonuc-like_dom_sf"/>
</dbReference>
<dbReference type="Proteomes" id="UP001597294">
    <property type="component" value="Unassembled WGS sequence"/>
</dbReference>
<dbReference type="Gene3D" id="3.40.1350.10">
    <property type="match status" value="1"/>
</dbReference>
<reference evidence="4" key="1">
    <citation type="journal article" date="2019" name="Int. J. Syst. Evol. Microbiol.">
        <title>The Global Catalogue of Microorganisms (GCM) 10K type strain sequencing project: providing services to taxonomists for standard genome sequencing and annotation.</title>
        <authorList>
            <consortium name="The Broad Institute Genomics Platform"/>
            <consortium name="The Broad Institute Genome Sequencing Center for Infectious Disease"/>
            <person name="Wu L."/>
            <person name="Ma J."/>
        </authorList>
    </citation>
    <scope>NUCLEOTIDE SEQUENCE [LARGE SCALE GENOMIC DNA]</scope>
    <source>
        <strain evidence="4">CGMCC 4.7192</strain>
    </source>
</reference>
<accession>A0ABW5BFI4</accession>
<comment type="caution">
    <text evidence="3">The sequence shown here is derived from an EMBL/GenBank/DDBJ whole genome shotgun (WGS) entry which is preliminary data.</text>
</comment>
<protein>
    <recommendedName>
        <fullName evidence="2">UPF0102 protein ACFSKO_04445</fullName>
    </recommendedName>
</protein>
<dbReference type="InterPro" id="IPR011335">
    <property type="entry name" value="Restrct_endonuc-II-like"/>
</dbReference>
<evidence type="ECO:0000256" key="2">
    <source>
        <dbReference type="HAMAP-Rule" id="MF_00048"/>
    </source>
</evidence>